<evidence type="ECO:0000256" key="1">
    <source>
        <dbReference type="ARBA" id="ARBA00022729"/>
    </source>
</evidence>
<dbReference type="NCBIfam" id="TIGR04183">
    <property type="entry name" value="Por_Secre_tail"/>
    <property type="match status" value="1"/>
</dbReference>
<dbReference type="Pfam" id="PF18962">
    <property type="entry name" value="Por_Secre_tail"/>
    <property type="match status" value="1"/>
</dbReference>
<dbReference type="eggNOG" id="ENOG5033QBK">
    <property type="taxonomic scope" value="Bacteria"/>
</dbReference>
<gene>
    <name evidence="4" type="ORF">Q765_05990</name>
</gene>
<protein>
    <recommendedName>
        <fullName evidence="3">Secretion system C-terminal sorting domain-containing protein</fullName>
    </recommendedName>
</protein>
<feature type="chain" id="PRO_5002002685" description="Secretion system C-terminal sorting domain-containing protein" evidence="2">
    <location>
        <begin position="21"/>
        <end position="467"/>
    </location>
</feature>
<reference evidence="4 5" key="1">
    <citation type="submission" date="2013-09" db="EMBL/GenBank/DDBJ databases">
        <authorList>
            <person name="Zeng Z."/>
            <person name="Chen C."/>
        </authorList>
    </citation>
    <scope>NUCLEOTIDE SEQUENCE [LARGE SCALE GENOMIC DNA]</scope>
    <source>
        <strain evidence="4 5">WB 3.3-2</strain>
    </source>
</reference>
<comment type="caution">
    <text evidence="4">The sequence shown here is derived from an EMBL/GenBank/DDBJ whole genome shotgun (WGS) entry which is preliminary data.</text>
</comment>
<organism evidence="4 5">
    <name type="scientific">Flavobacterium rivuli WB 3.3-2 = DSM 21788</name>
    <dbReference type="NCBI Taxonomy" id="1121895"/>
    <lineage>
        <taxon>Bacteria</taxon>
        <taxon>Pseudomonadati</taxon>
        <taxon>Bacteroidota</taxon>
        <taxon>Flavobacteriia</taxon>
        <taxon>Flavobacteriales</taxon>
        <taxon>Flavobacteriaceae</taxon>
        <taxon>Flavobacterium</taxon>
    </lineage>
</organism>
<feature type="signal peptide" evidence="2">
    <location>
        <begin position="1"/>
        <end position="20"/>
    </location>
</feature>
<dbReference type="RefSeq" id="WP_020213290.1">
    <property type="nucleotide sequence ID" value="NZ_JRLX01000005.1"/>
</dbReference>
<sequence length="467" mass="50572">MKKKLLFATLLLAGSLSAFAQESCANGTVSNNTANGENISAGDVNNEYSGATDFDVPFGKVFTASSINFNVLKGPADVTYVNITFYTSVSGEPGDVIETFTNVVPTSQELAYEVTGEAFDAYTITVDLPTDHVFPKGKYFVELAAAPGDETAIGWEIGLETQTSGVFDFVKNRDRFGNIIWGGGGYYSKVFQIMGECADSGETLPDYGEECNQSNASNNHQGGVSFFDFGQILSLADDFVVPANTTFTLTDFTLHTMLLGRMNNATIKIRSSQFSTPSTVLYTFTNKGPEYTQYDGTIPVPGSDAYTVAVQTNFSFDDEPIELSAGTYFIEVIPTPNYSDYMVWETTTLPGIGGYGFTSGTDGNTWNVQTGKNFVFDVKGFCRSSLGTDAPKAVNLTYYPNPVKDVLQITSQKLVTGVAIHNIQGREINGYSLNNNTVNMQSLASGLYIVKAQLEDGTTEVFKVLKE</sequence>
<keyword evidence="5" id="KW-1185">Reference proteome</keyword>
<dbReference type="STRING" id="1121895.GCA_000378485_02132"/>
<evidence type="ECO:0000259" key="3">
    <source>
        <dbReference type="Pfam" id="PF18962"/>
    </source>
</evidence>
<dbReference type="EMBL" id="JRLX01000005">
    <property type="protein sequence ID" value="KGO87217.1"/>
    <property type="molecule type" value="Genomic_DNA"/>
</dbReference>
<feature type="domain" description="Secretion system C-terminal sorting" evidence="3">
    <location>
        <begin position="399"/>
        <end position="459"/>
    </location>
</feature>
<keyword evidence="1 2" id="KW-0732">Signal</keyword>
<evidence type="ECO:0000313" key="5">
    <source>
        <dbReference type="Proteomes" id="UP000030152"/>
    </source>
</evidence>
<dbReference type="OrthoDB" id="1373043at2"/>
<name>A0A0A2M3M1_9FLAO</name>
<dbReference type="Proteomes" id="UP000030152">
    <property type="component" value="Unassembled WGS sequence"/>
</dbReference>
<evidence type="ECO:0000313" key="4">
    <source>
        <dbReference type="EMBL" id="KGO87217.1"/>
    </source>
</evidence>
<dbReference type="InterPro" id="IPR026444">
    <property type="entry name" value="Secre_tail"/>
</dbReference>
<accession>A0A0A2M3M1</accession>
<proteinExistence type="predicted"/>
<dbReference type="AlphaFoldDB" id="A0A0A2M3M1"/>
<evidence type="ECO:0000256" key="2">
    <source>
        <dbReference type="SAM" id="SignalP"/>
    </source>
</evidence>